<dbReference type="AlphaFoldDB" id="A0A5K1ULB3"/>
<dbReference type="GO" id="GO:0010468">
    <property type="term" value="P:regulation of gene expression"/>
    <property type="evidence" value="ECO:0007669"/>
    <property type="project" value="TreeGrafter"/>
</dbReference>
<organism evidence="11 12">
    <name type="scientific">Entamoeba histolytica</name>
    <dbReference type="NCBI Taxonomy" id="5759"/>
    <lineage>
        <taxon>Eukaryota</taxon>
        <taxon>Amoebozoa</taxon>
        <taxon>Evosea</taxon>
        <taxon>Archamoebae</taxon>
        <taxon>Mastigamoebida</taxon>
        <taxon>Entamoebidae</taxon>
        <taxon>Entamoeba</taxon>
    </lineage>
</organism>
<dbReference type="VEuPathDB" id="AmoebaDB:EHI7A_098000"/>
<feature type="domain" description="Protein kinase" evidence="10">
    <location>
        <begin position="24"/>
        <end position="306"/>
    </location>
</feature>
<evidence type="ECO:0000256" key="5">
    <source>
        <dbReference type="ARBA" id="ARBA00022741"/>
    </source>
</evidence>
<dbReference type="GO" id="GO:0030332">
    <property type="term" value="F:cyclin binding"/>
    <property type="evidence" value="ECO:0007669"/>
    <property type="project" value="TreeGrafter"/>
</dbReference>
<keyword evidence="5" id="KW-0547">Nucleotide-binding</keyword>
<dbReference type="Proteomes" id="UP000078387">
    <property type="component" value="Unassembled WGS sequence"/>
</dbReference>
<dbReference type="GO" id="GO:0000307">
    <property type="term" value="C:cyclin-dependent protein kinase holoenzyme complex"/>
    <property type="evidence" value="ECO:0007669"/>
    <property type="project" value="TreeGrafter"/>
</dbReference>
<evidence type="ECO:0000256" key="7">
    <source>
        <dbReference type="ARBA" id="ARBA00022840"/>
    </source>
</evidence>
<dbReference type="CDD" id="cd07829">
    <property type="entry name" value="STKc_CDK_like"/>
    <property type="match status" value="1"/>
</dbReference>
<keyword evidence="6 11" id="KW-0418">Kinase</keyword>
<dbReference type="VEuPathDB" id="AmoebaDB:EHI_068070"/>
<comment type="caution">
    <text evidence="11">The sequence shown here is derived from an EMBL/GenBank/DDBJ whole genome shotgun (WGS) entry which is preliminary data.</text>
</comment>
<dbReference type="GO" id="GO:0010389">
    <property type="term" value="P:regulation of G2/M transition of mitotic cell cycle"/>
    <property type="evidence" value="ECO:0007669"/>
    <property type="project" value="TreeGrafter"/>
</dbReference>
<dbReference type="EMBL" id="BDEQ01000001">
    <property type="protein sequence ID" value="GAT92067.1"/>
    <property type="molecule type" value="Genomic_DNA"/>
</dbReference>
<evidence type="ECO:0000256" key="1">
    <source>
        <dbReference type="ARBA" id="ARBA00006485"/>
    </source>
</evidence>
<evidence type="ECO:0000313" key="11">
    <source>
        <dbReference type="EMBL" id="GAT92067.1"/>
    </source>
</evidence>
<evidence type="ECO:0000256" key="8">
    <source>
        <dbReference type="ARBA" id="ARBA00047811"/>
    </source>
</evidence>
<gene>
    <name evidence="11" type="ORF">CL6EHI_068070</name>
</gene>
<dbReference type="PANTHER" id="PTHR24056:SF254">
    <property type="entry name" value="CYCLIN-DEPENDENT KINASE 2"/>
    <property type="match status" value="1"/>
</dbReference>
<evidence type="ECO:0000256" key="2">
    <source>
        <dbReference type="ARBA" id="ARBA00012425"/>
    </source>
</evidence>
<accession>A0A5K1ULB3</accession>
<evidence type="ECO:0000256" key="4">
    <source>
        <dbReference type="ARBA" id="ARBA00022679"/>
    </source>
</evidence>
<dbReference type="SUPFAM" id="SSF56112">
    <property type="entry name" value="Protein kinase-like (PK-like)"/>
    <property type="match status" value="1"/>
</dbReference>
<dbReference type="SMART" id="SM00219">
    <property type="entry name" value="TyrKc"/>
    <property type="match status" value="1"/>
</dbReference>
<protein>
    <recommendedName>
        <fullName evidence="2">cyclin-dependent kinase</fullName>
        <ecNumber evidence="2">2.7.11.22</ecNumber>
    </recommendedName>
</protein>
<dbReference type="EC" id="2.7.11.22" evidence="2"/>
<dbReference type="PROSITE" id="PS00109">
    <property type="entry name" value="PROTEIN_KINASE_TYR"/>
    <property type="match status" value="1"/>
</dbReference>
<evidence type="ECO:0000256" key="3">
    <source>
        <dbReference type="ARBA" id="ARBA00022527"/>
    </source>
</evidence>
<dbReference type="VEuPathDB" id="AmoebaDB:EHI5A_003780"/>
<dbReference type="GO" id="GO:0005634">
    <property type="term" value="C:nucleus"/>
    <property type="evidence" value="ECO:0007669"/>
    <property type="project" value="TreeGrafter"/>
</dbReference>
<dbReference type="GO" id="GO:0000082">
    <property type="term" value="P:G1/S transition of mitotic cell cycle"/>
    <property type="evidence" value="ECO:0007669"/>
    <property type="project" value="TreeGrafter"/>
</dbReference>
<comment type="similarity">
    <text evidence="1">Belongs to the protein kinase superfamily. CMGC Ser/Thr protein kinase family. CDC2/CDKX subfamily.</text>
</comment>
<comment type="catalytic activity">
    <reaction evidence="8">
        <text>L-threonyl-[protein] + ATP = O-phospho-L-threonyl-[protein] + ADP + H(+)</text>
        <dbReference type="Rhea" id="RHEA:46608"/>
        <dbReference type="Rhea" id="RHEA-COMP:11060"/>
        <dbReference type="Rhea" id="RHEA-COMP:11605"/>
        <dbReference type="ChEBI" id="CHEBI:15378"/>
        <dbReference type="ChEBI" id="CHEBI:30013"/>
        <dbReference type="ChEBI" id="CHEBI:30616"/>
        <dbReference type="ChEBI" id="CHEBI:61977"/>
        <dbReference type="ChEBI" id="CHEBI:456216"/>
        <dbReference type="EC" id="2.7.11.22"/>
    </reaction>
</comment>
<evidence type="ECO:0000259" key="10">
    <source>
        <dbReference type="PROSITE" id="PS50011"/>
    </source>
</evidence>
<proteinExistence type="inferred from homology"/>
<keyword evidence="3" id="KW-0723">Serine/threonine-protein kinase</keyword>
<evidence type="ECO:0000313" key="12">
    <source>
        <dbReference type="Proteomes" id="UP000078387"/>
    </source>
</evidence>
<keyword evidence="4" id="KW-0808">Transferase</keyword>
<dbReference type="Gene3D" id="1.10.510.10">
    <property type="entry name" value="Transferase(Phosphotransferase) domain 1"/>
    <property type="match status" value="1"/>
</dbReference>
<reference evidence="11 12" key="1">
    <citation type="submission" date="2016-05" db="EMBL/GenBank/DDBJ databases">
        <title>First whole genome sequencing of Entamoeba histolytica HM1:IMSS-clone-6.</title>
        <authorList>
            <person name="Mukherjee Avik.K."/>
            <person name="Izumyama S."/>
            <person name="Nakada-Tsukui K."/>
            <person name="Nozaki T."/>
        </authorList>
    </citation>
    <scope>NUCLEOTIDE SEQUENCE [LARGE SCALE GENOMIC DNA]</scope>
    <source>
        <strain evidence="11 12">HM1:IMSS clone 6</strain>
    </source>
</reference>
<keyword evidence="7" id="KW-0067">ATP-binding</keyword>
<dbReference type="InterPro" id="IPR000719">
    <property type="entry name" value="Prot_kinase_dom"/>
</dbReference>
<dbReference type="GO" id="GO:0005524">
    <property type="term" value="F:ATP binding"/>
    <property type="evidence" value="ECO:0007669"/>
    <property type="project" value="UniProtKB-KW"/>
</dbReference>
<dbReference type="InterPro" id="IPR011009">
    <property type="entry name" value="Kinase-like_dom_sf"/>
</dbReference>
<dbReference type="GO" id="GO:0005737">
    <property type="term" value="C:cytoplasm"/>
    <property type="evidence" value="ECO:0007669"/>
    <property type="project" value="TreeGrafter"/>
</dbReference>
<dbReference type="VEuPathDB" id="AmoebaDB:KM1_016650"/>
<dbReference type="GO" id="GO:0007165">
    <property type="term" value="P:signal transduction"/>
    <property type="evidence" value="ECO:0007669"/>
    <property type="project" value="TreeGrafter"/>
</dbReference>
<dbReference type="PROSITE" id="PS50011">
    <property type="entry name" value="PROTEIN_KINASE_DOM"/>
    <property type="match status" value="1"/>
</dbReference>
<evidence type="ECO:0000256" key="9">
    <source>
        <dbReference type="ARBA" id="ARBA00048367"/>
    </source>
</evidence>
<evidence type="ECO:0000256" key="6">
    <source>
        <dbReference type="ARBA" id="ARBA00022777"/>
    </source>
</evidence>
<dbReference type="GO" id="GO:0004693">
    <property type="term" value="F:cyclin-dependent protein serine/threonine kinase activity"/>
    <property type="evidence" value="ECO:0007669"/>
    <property type="project" value="UniProtKB-EC"/>
</dbReference>
<dbReference type="OMA" id="PGTCLRE"/>
<sequence>MSDIPVQKTNEPKLTLKEIIGQRYSKTGKKITDFFGVVYQAKDEKKAIPVSIKLYQQSEEDIDGIQSNCLREIAILKKLNHNNIIKMIDYYYGIEGCYIVFESCDRNLEEYIKTFAGELSLNTVQLISKQLLEAVEYLHSHRILHRDIRPSNIILSLSRTIKLTNFSLSRQVTIPIRKYTQEVANIWYRAPEIILGDQGYGTGVDIWSVGCVVAELINSKPLFSGDCKIGQLFQIFQIFGTPTEESWPGVTQMINWSNRFPKFKGKTLHSVCSRIGDQGIDLLNKMLCCYPNKRIDAKEALNHPFISFYN</sequence>
<dbReference type="Gene3D" id="3.30.200.20">
    <property type="entry name" value="Phosphorylase Kinase, domain 1"/>
    <property type="match status" value="1"/>
</dbReference>
<name>A0A5K1ULB3_ENTHI</name>
<dbReference type="PANTHER" id="PTHR24056">
    <property type="entry name" value="CELL DIVISION PROTEIN KINASE"/>
    <property type="match status" value="1"/>
</dbReference>
<comment type="catalytic activity">
    <reaction evidence="9">
        <text>L-seryl-[protein] + ATP = O-phospho-L-seryl-[protein] + ADP + H(+)</text>
        <dbReference type="Rhea" id="RHEA:17989"/>
        <dbReference type="Rhea" id="RHEA-COMP:9863"/>
        <dbReference type="Rhea" id="RHEA-COMP:11604"/>
        <dbReference type="ChEBI" id="CHEBI:15378"/>
        <dbReference type="ChEBI" id="CHEBI:29999"/>
        <dbReference type="ChEBI" id="CHEBI:30616"/>
        <dbReference type="ChEBI" id="CHEBI:83421"/>
        <dbReference type="ChEBI" id="CHEBI:456216"/>
        <dbReference type="EC" id="2.7.11.22"/>
    </reaction>
</comment>
<dbReference type="InterPro" id="IPR050108">
    <property type="entry name" value="CDK"/>
</dbReference>
<dbReference type="Pfam" id="PF00069">
    <property type="entry name" value="Pkinase"/>
    <property type="match status" value="1"/>
</dbReference>
<dbReference type="GO" id="GO:0004713">
    <property type="term" value="F:protein tyrosine kinase activity"/>
    <property type="evidence" value="ECO:0007669"/>
    <property type="project" value="InterPro"/>
</dbReference>
<dbReference type="InterPro" id="IPR020635">
    <property type="entry name" value="Tyr_kinase_cat_dom"/>
</dbReference>
<dbReference type="FunFam" id="1.10.510.10:FF:000574">
    <property type="entry name" value="Cell division related protein kinase 2"/>
    <property type="match status" value="1"/>
</dbReference>
<dbReference type="InterPro" id="IPR008266">
    <property type="entry name" value="Tyr_kinase_AS"/>
</dbReference>
<dbReference type="VEuPathDB" id="AmoebaDB:EHI8A_103960"/>